<sequence length="363" mass="38403">MSPEDKLRYALAAEAFGADVIEAGFPASSPADFAATKLIAGALTTARFSTFNRCSERDIRLSAEAGGIRPNHQIAICGTGSDLHLEHKRQITRREAIAEGRHAVRLAAALGATDIAFCIEDASRGDRGFVMDLVGEALAQGATTIGLADTTGCATPSEYGDLIAEAHEMVPPDVTISTHCHDDLGLSLANALAGVQAGAGEVQATLGGIGERCGNTPLEELAAVLVFKSAQVGAYTDLRIDQLYAAYVDLVDTTGMAVPRNKAIVGLNAFATQAGIHQDGILKNPATYEFMDPARWGRHRSILVGRHSGRAVVRYVLAELGAPEDDALVDRMYEELVASRPGSDCDELDHLRDEVALRLAVSP</sequence>
<organism evidence="10">
    <name type="scientific">Salinispora pacifica</name>
    <dbReference type="NCBI Taxonomy" id="351187"/>
    <lineage>
        <taxon>Bacteria</taxon>
        <taxon>Bacillati</taxon>
        <taxon>Actinomycetota</taxon>
        <taxon>Actinomycetes</taxon>
        <taxon>Micromonosporales</taxon>
        <taxon>Micromonosporaceae</taxon>
        <taxon>Salinispora</taxon>
    </lineage>
</organism>
<gene>
    <name evidence="10" type="primary">lom42</name>
</gene>
<protein>
    <recommendedName>
        <fullName evidence="3">2-isopropylmalate synthase</fullName>
        <ecNumber evidence="3">2.3.3.13</ecNumber>
    </recommendedName>
</protein>
<comment type="pathway">
    <text evidence="1">Amino-acid biosynthesis; L-leucine biosynthesis; L-leucine from 3-methyl-2-oxobutanoate: step 1/4.</text>
</comment>
<accession>A0A059UHI4</accession>
<evidence type="ECO:0000313" key="10">
    <source>
        <dbReference type="EMBL" id="AHZ61876.1"/>
    </source>
</evidence>
<keyword evidence="4" id="KW-0432">Leucine biosynthesis</keyword>
<evidence type="ECO:0000259" key="9">
    <source>
        <dbReference type="PROSITE" id="PS50991"/>
    </source>
</evidence>
<keyword evidence="8" id="KW-0100">Branched-chain amino acid biosynthesis</keyword>
<dbReference type="Gene3D" id="1.10.238.260">
    <property type="match status" value="1"/>
</dbReference>
<keyword evidence="5" id="KW-0028">Amino-acid biosynthesis</keyword>
<dbReference type="GO" id="GO:0009098">
    <property type="term" value="P:L-leucine biosynthetic process"/>
    <property type="evidence" value="ECO:0007669"/>
    <property type="project" value="UniProtKB-KW"/>
</dbReference>
<dbReference type="InterPro" id="IPR013785">
    <property type="entry name" value="Aldolase_TIM"/>
</dbReference>
<evidence type="ECO:0000256" key="8">
    <source>
        <dbReference type="ARBA" id="ARBA00023304"/>
    </source>
</evidence>
<evidence type="ECO:0000256" key="4">
    <source>
        <dbReference type="ARBA" id="ARBA00022430"/>
    </source>
</evidence>
<keyword evidence="7" id="KW-0464">Manganese</keyword>
<dbReference type="SUPFAM" id="SSF51569">
    <property type="entry name" value="Aldolase"/>
    <property type="match status" value="1"/>
</dbReference>
<dbReference type="InterPro" id="IPR054691">
    <property type="entry name" value="LeuA/HCS_post-cat"/>
</dbReference>
<evidence type="ECO:0000256" key="3">
    <source>
        <dbReference type="ARBA" id="ARBA00012973"/>
    </source>
</evidence>
<dbReference type="PANTHER" id="PTHR10277:SF9">
    <property type="entry name" value="2-ISOPROPYLMALATE SYNTHASE 1, CHLOROPLASTIC-RELATED"/>
    <property type="match status" value="1"/>
</dbReference>
<evidence type="ECO:0000256" key="7">
    <source>
        <dbReference type="ARBA" id="ARBA00023211"/>
    </source>
</evidence>
<name>A0A059UHI4_SALPI</name>
<evidence type="ECO:0000256" key="5">
    <source>
        <dbReference type="ARBA" id="ARBA00022605"/>
    </source>
</evidence>
<dbReference type="PROSITE" id="PS50991">
    <property type="entry name" value="PYR_CT"/>
    <property type="match status" value="1"/>
</dbReference>
<dbReference type="Gene3D" id="3.20.20.70">
    <property type="entry name" value="Aldolase class I"/>
    <property type="match status" value="1"/>
</dbReference>
<dbReference type="AlphaFoldDB" id="A0A059UHI4"/>
<evidence type="ECO:0000256" key="6">
    <source>
        <dbReference type="ARBA" id="ARBA00022679"/>
    </source>
</evidence>
<dbReference type="PANTHER" id="PTHR10277">
    <property type="entry name" value="HOMOCITRATE SYNTHASE-RELATED"/>
    <property type="match status" value="1"/>
</dbReference>
<dbReference type="InterPro" id="IPR050073">
    <property type="entry name" value="2-IPM_HCS-like"/>
</dbReference>
<dbReference type="Pfam" id="PF22617">
    <property type="entry name" value="HCS_D2"/>
    <property type="match status" value="1"/>
</dbReference>
<dbReference type="GO" id="GO:0003852">
    <property type="term" value="F:2-isopropylmalate synthase activity"/>
    <property type="evidence" value="ECO:0007669"/>
    <property type="project" value="UniProtKB-EC"/>
</dbReference>
<keyword evidence="6" id="KW-0808">Transferase</keyword>
<dbReference type="EMBL" id="KF731828">
    <property type="protein sequence ID" value="AHZ61876.1"/>
    <property type="molecule type" value="Genomic_DNA"/>
</dbReference>
<dbReference type="Pfam" id="PF00682">
    <property type="entry name" value="HMGL-like"/>
    <property type="match status" value="1"/>
</dbReference>
<dbReference type="PROSITE" id="PS00816">
    <property type="entry name" value="AIPM_HOMOCIT_SYNTH_2"/>
    <property type="match status" value="1"/>
</dbReference>
<feature type="domain" description="Pyruvate carboxyltransferase" evidence="9">
    <location>
        <begin position="1"/>
        <end position="244"/>
    </location>
</feature>
<evidence type="ECO:0000256" key="1">
    <source>
        <dbReference type="ARBA" id="ARBA00004689"/>
    </source>
</evidence>
<dbReference type="EC" id="2.3.3.13" evidence="3"/>
<evidence type="ECO:0000256" key="2">
    <source>
        <dbReference type="ARBA" id="ARBA00009396"/>
    </source>
</evidence>
<comment type="similarity">
    <text evidence="2">Belongs to the alpha-IPM synthase/homocitrate synthase family. LeuA type 1 subfamily.</text>
</comment>
<proteinExistence type="inferred from homology"/>
<dbReference type="InterPro" id="IPR002034">
    <property type="entry name" value="AIPM/Hcit_synth_CS"/>
</dbReference>
<dbReference type="InterPro" id="IPR000891">
    <property type="entry name" value="PYR_CT"/>
</dbReference>
<reference evidence="10" key="1">
    <citation type="journal article" date="2014" name="Tetrahedron">
        <title>Discovery of the lomaiviticin biosynthetic gene cluster in Salinispora pacifica.</title>
        <authorList>
            <person name="Janso J.E."/>
            <person name="Haltli B.A."/>
            <person name="Eustaquio A.S."/>
            <person name="Kulowski K."/>
            <person name="Waldman A.J."/>
            <person name="Zha L."/>
            <person name="Nakamura H."/>
            <person name="Bernan V.S."/>
            <person name="He H."/>
            <person name="Carter G.T."/>
            <person name="Koehn F.E."/>
            <person name="Balskus E.P."/>
        </authorList>
    </citation>
    <scope>NUCLEOTIDE SEQUENCE</scope>
    <source>
        <strain evidence="10">DPJ-0016</strain>
    </source>
</reference>